<dbReference type="HAMAP" id="MF_00133">
    <property type="entry name" value="Trp_synth_beta"/>
    <property type="match status" value="1"/>
</dbReference>
<evidence type="ECO:0000256" key="9">
    <source>
        <dbReference type="ARBA" id="ARBA00022822"/>
    </source>
</evidence>
<dbReference type="GO" id="GO:0005737">
    <property type="term" value="C:cytoplasm"/>
    <property type="evidence" value="ECO:0007669"/>
    <property type="project" value="TreeGrafter"/>
</dbReference>
<dbReference type="Gene3D" id="3.40.50.1100">
    <property type="match status" value="2"/>
</dbReference>
<evidence type="ECO:0000259" key="15">
    <source>
        <dbReference type="Pfam" id="PF00291"/>
    </source>
</evidence>
<dbReference type="InterPro" id="IPR023026">
    <property type="entry name" value="Trp_synth_beta/beta-like"/>
</dbReference>
<evidence type="ECO:0000256" key="10">
    <source>
        <dbReference type="ARBA" id="ARBA00022898"/>
    </source>
</evidence>
<dbReference type="AlphaFoldDB" id="A0A2T9ZD04"/>
<comment type="similarity">
    <text evidence="4">In the C-terminal section; belongs to the TrpB family.</text>
</comment>
<dbReference type="Proteomes" id="UP000245609">
    <property type="component" value="Unassembled WGS sequence"/>
</dbReference>
<evidence type="ECO:0000256" key="4">
    <source>
        <dbReference type="ARBA" id="ARBA00005761"/>
    </source>
</evidence>
<dbReference type="InterPro" id="IPR002028">
    <property type="entry name" value="Trp_synthase_suA"/>
</dbReference>
<sequence length="701" mass="76312">MASKLRAAFSVAESEQRPTFIVYITAGFPNADTTVDILLSLQKAGVDAVELGIPFTDPLADGEIIQKAHEIAMKNNTDVDVCFDIVARARAQGFTLPIIFMGYYNTILQYGEYKLAETCAKVGVEGFIIVDLPPEQAALFRKVSIEFGLSYVPLVTPATSEERIRSLAGITDSFIYVVSRLDVTGIKSDVSSELEGMLKRIHNYTDAPLAVGFGVSTPEQFRKVGSLAEGVIIGSKIADIVLKSSPGTEAQAVYDYCSEINGRKSGNVKRSSPIPRAPKSELNGIKSEIEANTSQQWFGLFGGQYIPEALYEAISEIEVAYNQIKDDPSFWEEFRSYYPFIGRPSQLHFASRLTEHCKGAQIYLKREDLNHTGAHKINNALGQALLAKRLGKKRIIAETGAGQHGVATATICAKMGLECIVYMGAEDCRRQALNVFRMRILGATVVPVTRGSQTLKDAVNEAMRDWVTNVKTTHYLVGSAIGPHPFPAMVRDFQSVIGQEAKEQMIKLTGKLPDAIVACVGGGSNAIGIFYPFINDTSVKLYGAEAEGSGIGSGRHSATISVGTIGVFQGSKTYLLQDEKGQIMETHSISAGLDYPGVGPEHSMLHYTKRAIYSAVDDAQALEGFRIMSQLEGIIPALESSHAIYRGLEIARSMKPTETLIINVSGRGDKDVNTVAEQLPILGPKINWDLRFESDITKKQS</sequence>
<dbReference type="SUPFAM" id="SSF53686">
    <property type="entry name" value="Tryptophan synthase beta subunit-like PLP-dependent enzymes"/>
    <property type="match status" value="1"/>
</dbReference>
<dbReference type="UniPathway" id="UPA00035">
    <property type="reaction ID" value="UER00044"/>
</dbReference>
<dbReference type="InterPro" id="IPR006654">
    <property type="entry name" value="Trp_synth_beta"/>
</dbReference>
<evidence type="ECO:0000256" key="5">
    <source>
        <dbReference type="ARBA" id="ARBA00006095"/>
    </source>
</evidence>
<comment type="pathway">
    <text evidence="3 14">Amino-acid biosynthesis; L-tryptophan biosynthesis; L-tryptophan from chorismate: step 5/5.</text>
</comment>
<dbReference type="InterPro" id="IPR036052">
    <property type="entry name" value="TrpB-like_PALP_sf"/>
</dbReference>
<keyword evidence="8 14" id="KW-0028">Amino-acid biosynthesis</keyword>
<dbReference type="CDD" id="cd04724">
    <property type="entry name" value="Tryptophan_synthase_alpha"/>
    <property type="match status" value="1"/>
</dbReference>
<evidence type="ECO:0000256" key="7">
    <source>
        <dbReference type="ARBA" id="ARBA00018724"/>
    </source>
</evidence>
<dbReference type="STRING" id="133381.A0A2T9ZD04"/>
<dbReference type="InterPro" id="IPR011060">
    <property type="entry name" value="RibuloseP-bd_barrel"/>
</dbReference>
<keyword evidence="12 14" id="KW-0456">Lyase</keyword>
<evidence type="ECO:0000256" key="14">
    <source>
        <dbReference type="RuleBase" id="RU003663"/>
    </source>
</evidence>
<dbReference type="InterPro" id="IPR018204">
    <property type="entry name" value="Trp_synthase_alpha_AS"/>
</dbReference>
<name>A0A2T9ZD04_9FUNG</name>
<evidence type="ECO:0000256" key="13">
    <source>
        <dbReference type="ARBA" id="ARBA00049047"/>
    </source>
</evidence>
<feature type="domain" description="Tryptophan synthase beta chain-like PALP" evidence="15">
    <location>
        <begin position="343"/>
        <end position="666"/>
    </location>
</feature>
<reference evidence="16 17" key="1">
    <citation type="journal article" date="2018" name="MBio">
        <title>Comparative Genomics Reveals the Core Gene Toolbox for the Fungus-Insect Symbiosis.</title>
        <authorList>
            <person name="Wang Y."/>
            <person name="Stata M."/>
            <person name="Wang W."/>
            <person name="Stajich J.E."/>
            <person name="White M.M."/>
            <person name="Moncalvo J.M."/>
        </authorList>
    </citation>
    <scope>NUCLEOTIDE SEQUENCE [LARGE SCALE GENOMIC DNA]</scope>
    <source>
        <strain evidence="16 17">SC-DP-2</strain>
    </source>
</reference>
<dbReference type="InterPro" id="IPR013785">
    <property type="entry name" value="Aldolase_TIM"/>
</dbReference>
<dbReference type="NCBIfam" id="TIGR00263">
    <property type="entry name" value="trpB"/>
    <property type="match status" value="1"/>
</dbReference>
<evidence type="ECO:0000256" key="3">
    <source>
        <dbReference type="ARBA" id="ARBA00004733"/>
    </source>
</evidence>
<evidence type="ECO:0000256" key="1">
    <source>
        <dbReference type="ARBA" id="ARBA00001933"/>
    </source>
</evidence>
<evidence type="ECO:0000313" key="16">
    <source>
        <dbReference type="EMBL" id="PVV02478.1"/>
    </source>
</evidence>
<comment type="function">
    <text evidence="2">The alpha subunit is responsible for the aldol cleavage of indoleglycerol phosphate to indole and glyceraldehyde 3-phosphate.</text>
</comment>
<dbReference type="HAMAP" id="MF_00131">
    <property type="entry name" value="Trp_synth_alpha"/>
    <property type="match status" value="1"/>
</dbReference>
<dbReference type="Gene3D" id="3.20.20.70">
    <property type="entry name" value="Aldolase class I"/>
    <property type="match status" value="1"/>
</dbReference>
<dbReference type="FunFam" id="3.20.20.70:FF:000037">
    <property type="entry name" value="Tryptophan synthase alpha chain"/>
    <property type="match status" value="1"/>
</dbReference>
<dbReference type="Pfam" id="PF00290">
    <property type="entry name" value="Trp_syntA"/>
    <property type="match status" value="1"/>
</dbReference>
<dbReference type="PROSITE" id="PS00168">
    <property type="entry name" value="TRP_SYNTHASE_BETA"/>
    <property type="match status" value="1"/>
</dbReference>
<evidence type="ECO:0000256" key="2">
    <source>
        <dbReference type="ARBA" id="ARBA00003365"/>
    </source>
</evidence>
<comment type="similarity">
    <text evidence="5">In the N-terminal section; belongs to the TrpA family.</text>
</comment>
<evidence type="ECO:0000256" key="6">
    <source>
        <dbReference type="ARBA" id="ARBA00012043"/>
    </source>
</evidence>
<dbReference type="InterPro" id="IPR006653">
    <property type="entry name" value="Trp_synth_b_CS"/>
</dbReference>
<dbReference type="InterPro" id="IPR001926">
    <property type="entry name" value="TrpB-like_PALP"/>
</dbReference>
<gene>
    <name evidence="16" type="ORF">BB560_003065</name>
</gene>
<dbReference type="PANTHER" id="PTHR48077">
    <property type="entry name" value="TRYPTOPHAN SYNTHASE-RELATED"/>
    <property type="match status" value="1"/>
</dbReference>
<keyword evidence="10 14" id="KW-0663">Pyridoxal phosphate</keyword>
<organism evidence="16 17">
    <name type="scientific">Smittium megazygosporum</name>
    <dbReference type="NCBI Taxonomy" id="133381"/>
    <lineage>
        <taxon>Eukaryota</taxon>
        <taxon>Fungi</taxon>
        <taxon>Fungi incertae sedis</taxon>
        <taxon>Zoopagomycota</taxon>
        <taxon>Kickxellomycotina</taxon>
        <taxon>Harpellomycetes</taxon>
        <taxon>Harpellales</taxon>
        <taxon>Legeriomycetaceae</taxon>
        <taxon>Smittium</taxon>
    </lineage>
</organism>
<comment type="caution">
    <text evidence="16">The sequence shown here is derived from an EMBL/GenBank/DDBJ whole genome shotgun (WGS) entry which is preliminary data.</text>
</comment>
<dbReference type="EMBL" id="MBFS01000446">
    <property type="protein sequence ID" value="PVV02478.1"/>
    <property type="molecule type" value="Genomic_DNA"/>
</dbReference>
<dbReference type="NCBIfam" id="TIGR00262">
    <property type="entry name" value="trpA"/>
    <property type="match status" value="1"/>
</dbReference>
<protein>
    <recommendedName>
        <fullName evidence="7 14">Tryptophan synthase</fullName>
        <ecNumber evidence="6 14">4.2.1.20</ecNumber>
    </recommendedName>
</protein>
<evidence type="ECO:0000256" key="12">
    <source>
        <dbReference type="ARBA" id="ARBA00023239"/>
    </source>
</evidence>
<dbReference type="SUPFAM" id="SSF51366">
    <property type="entry name" value="Ribulose-phoshate binding barrel"/>
    <property type="match status" value="1"/>
</dbReference>
<comment type="catalytic activity">
    <reaction evidence="13 14">
        <text>(1S,2R)-1-C-(indol-3-yl)glycerol 3-phosphate + L-serine = D-glyceraldehyde 3-phosphate + L-tryptophan + H2O</text>
        <dbReference type="Rhea" id="RHEA:10532"/>
        <dbReference type="ChEBI" id="CHEBI:15377"/>
        <dbReference type="ChEBI" id="CHEBI:33384"/>
        <dbReference type="ChEBI" id="CHEBI:57912"/>
        <dbReference type="ChEBI" id="CHEBI:58866"/>
        <dbReference type="ChEBI" id="CHEBI:59776"/>
        <dbReference type="EC" id="4.2.1.20"/>
    </reaction>
</comment>
<dbReference type="PROSITE" id="PS00167">
    <property type="entry name" value="TRP_SYNTHASE_ALPHA"/>
    <property type="match status" value="1"/>
</dbReference>
<proteinExistence type="inferred from homology"/>
<keyword evidence="11 14" id="KW-0057">Aromatic amino acid biosynthesis</keyword>
<keyword evidence="17" id="KW-1185">Reference proteome</keyword>
<dbReference type="OrthoDB" id="10050244at2759"/>
<dbReference type="FunFam" id="3.40.50.1100:FF:000004">
    <property type="entry name" value="Tryptophan synthase beta chain"/>
    <property type="match status" value="1"/>
</dbReference>
<dbReference type="Pfam" id="PF00291">
    <property type="entry name" value="PALP"/>
    <property type="match status" value="1"/>
</dbReference>
<evidence type="ECO:0000313" key="17">
    <source>
        <dbReference type="Proteomes" id="UP000245609"/>
    </source>
</evidence>
<dbReference type="GO" id="GO:0004834">
    <property type="term" value="F:tryptophan synthase activity"/>
    <property type="evidence" value="ECO:0007669"/>
    <property type="project" value="UniProtKB-EC"/>
</dbReference>
<dbReference type="PANTHER" id="PTHR48077:SF3">
    <property type="entry name" value="TRYPTOPHAN SYNTHASE"/>
    <property type="match status" value="1"/>
</dbReference>
<keyword evidence="9 14" id="KW-0822">Tryptophan biosynthesis</keyword>
<dbReference type="FunFam" id="3.40.50.1100:FF:000001">
    <property type="entry name" value="Tryptophan synthase beta chain"/>
    <property type="match status" value="1"/>
</dbReference>
<dbReference type="CDD" id="cd06446">
    <property type="entry name" value="Trp-synth_B"/>
    <property type="match status" value="1"/>
</dbReference>
<evidence type="ECO:0000256" key="8">
    <source>
        <dbReference type="ARBA" id="ARBA00022605"/>
    </source>
</evidence>
<evidence type="ECO:0000256" key="11">
    <source>
        <dbReference type="ARBA" id="ARBA00023141"/>
    </source>
</evidence>
<comment type="cofactor">
    <cofactor evidence="1 14">
        <name>pyridoxal 5'-phosphate</name>
        <dbReference type="ChEBI" id="CHEBI:597326"/>
    </cofactor>
</comment>
<accession>A0A2T9ZD04</accession>
<dbReference type="EC" id="4.2.1.20" evidence="6 14"/>